<dbReference type="InterPro" id="IPR017255">
    <property type="entry name" value="AcTrfase_GNAT_prd"/>
</dbReference>
<reference evidence="2 3" key="1">
    <citation type="submission" date="2018-06" db="EMBL/GenBank/DDBJ databases">
        <title>Thermoflavimicrobium daqus sp. nov., a thermophilic microbe isolated from Moutai-flavour Daqu.</title>
        <authorList>
            <person name="Wang X."/>
            <person name="Zhou H."/>
        </authorList>
    </citation>
    <scope>NUCLEOTIDE SEQUENCE [LARGE SCALE GENOMIC DNA]</scope>
    <source>
        <strain evidence="2 3">FBKL4.011</strain>
    </source>
</reference>
<accession>A0A364K4A8</accession>
<comment type="caution">
    <text evidence="2">The sequence shown here is derived from an EMBL/GenBank/DDBJ whole genome shotgun (WGS) entry which is preliminary data.</text>
</comment>
<dbReference type="AlphaFoldDB" id="A0A364K4A8"/>
<dbReference type="RefSeq" id="WP_113659196.1">
    <property type="nucleotide sequence ID" value="NZ_KZ845667.1"/>
</dbReference>
<dbReference type="Proteomes" id="UP000251213">
    <property type="component" value="Unassembled WGS sequence"/>
</dbReference>
<sequence length="159" mass="18479">MLTRSVCAADYKEVISVLNEWWGGRQMTDMLPKLFFVHFQNTSFIIEKDGRIIGFLIGFISQTYLNEAYVHFVGVHPKYRKKGIAKRLYELFFEAVQKRGCEIVRCLTSPANHTSIAFHTKMGFQIEKGDYEVNGISIHKDYDGQGQERVLFVKYLKLE</sequence>
<protein>
    <submittedName>
        <fullName evidence="2">GNAT family N-acetyltransferase</fullName>
    </submittedName>
</protein>
<dbReference type="InterPro" id="IPR016181">
    <property type="entry name" value="Acyl_CoA_acyltransferase"/>
</dbReference>
<evidence type="ECO:0000313" key="3">
    <source>
        <dbReference type="Proteomes" id="UP000251213"/>
    </source>
</evidence>
<dbReference type="CDD" id="cd04301">
    <property type="entry name" value="NAT_SF"/>
    <property type="match status" value="1"/>
</dbReference>
<evidence type="ECO:0000313" key="2">
    <source>
        <dbReference type="EMBL" id="RAL24203.1"/>
    </source>
</evidence>
<keyword evidence="2" id="KW-0808">Transferase</keyword>
<dbReference type="Pfam" id="PF00583">
    <property type="entry name" value="Acetyltransf_1"/>
    <property type="match status" value="1"/>
</dbReference>
<proteinExistence type="predicted"/>
<dbReference type="SUPFAM" id="SSF55729">
    <property type="entry name" value="Acyl-CoA N-acyltransferases (Nat)"/>
    <property type="match status" value="1"/>
</dbReference>
<dbReference type="InterPro" id="IPR000182">
    <property type="entry name" value="GNAT_dom"/>
</dbReference>
<dbReference type="FunFam" id="3.40.630.30:FF:000133">
    <property type="entry name" value="Acetyltransferase, GNAT family"/>
    <property type="match status" value="1"/>
</dbReference>
<dbReference type="EMBL" id="QJKK01000005">
    <property type="protein sequence ID" value="RAL24203.1"/>
    <property type="molecule type" value="Genomic_DNA"/>
</dbReference>
<dbReference type="PANTHER" id="PTHR43072">
    <property type="entry name" value="N-ACETYLTRANSFERASE"/>
    <property type="match status" value="1"/>
</dbReference>
<dbReference type="PROSITE" id="PS51186">
    <property type="entry name" value="GNAT"/>
    <property type="match status" value="1"/>
</dbReference>
<evidence type="ECO:0000259" key="1">
    <source>
        <dbReference type="PROSITE" id="PS51186"/>
    </source>
</evidence>
<dbReference type="GO" id="GO:0016747">
    <property type="term" value="F:acyltransferase activity, transferring groups other than amino-acyl groups"/>
    <property type="evidence" value="ECO:0007669"/>
    <property type="project" value="InterPro"/>
</dbReference>
<organism evidence="2 3">
    <name type="scientific">Thermoflavimicrobium daqui</name>
    <dbReference type="NCBI Taxonomy" id="2137476"/>
    <lineage>
        <taxon>Bacteria</taxon>
        <taxon>Bacillati</taxon>
        <taxon>Bacillota</taxon>
        <taxon>Bacilli</taxon>
        <taxon>Bacillales</taxon>
        <taxon>Thermoactinomycetaceae</taxon>
        <taxon>Thermoflavimicrobium</taxon>
    </lineage>
</organism>
<dbReference type="PANTHER" id="PTHR43072:SF36">
    <property type="entry name" value="RIBOSOMAL-PROTEIN-ALANINE ACETYLTRANSFERASE"/>
    <property type="match status" value="1"/>
</dbReference>
<dbReference type="PIRSF" id="PIRSF037663">
    <property type="entry name" value="Acetyltransf_GNAT_prd"/>
    <property type="match status" value="1"/>
</dbReference>
<gene>
    <name evidence="2" type="ORF">DL897_11020</name>
</gene>
<dbReference type="OrthoDB" id="8593648at2"/>
<name>A0A364K4A8_9BACL</name>
<reference evidence="2 3" key="2">
    <citation type="submission" date="2018-06" db="EMBL/GenBank/DDBJ databases">
        <authorList>
            <person name="Zhirakovskaya E."/>
        </authorList>
    </citation>
    <scope>NUCLEOTIDE SEQUENCE [LARGE SCALE GENOMIC DNA]</scope>
    <source>
        <strain evidence="2 3">FBKL4.011</strain>
    </source>
</reference>
<keyword evidence="3" id="KW-1185">Reference proteome</keyword>
<feature type="domain" description="N-acetyltransferase" evidence="1">
    <location>
        <begin position="1"/>
        <end position="143"/>
    </location>
</feature>
<dbReference type="Gene3D" id="3.40.630.30">
    <property type="match status" value="1"/>
</dbReference>